<dbReference type="InParanoid" id="A0A0V0QXS0"/>
<keyword evidence="3" id="KW-1185">Reference proteome</keyword>
<dbReference type="EMBL" id="LDAU01000091">
    <property type="protein sequence ID" value="KRX06858.1"/>
    <property type="molecule type" value="Genomic_DNA"/>
</dbReference>
<evidence type="ECO:0000313" key="3">
    <source>
        <dbReference type="Proteomes" id="UP000054937"/>
    </source>
</evidence>
<evidence type="ECO:0000256" key="1">
    <source>
        <dbReference type="SAM" id="Phobius"/>
    </source>
</evidence>
<evidence type="ECO:0008006" key="4">
    <source>
        <dbReference type="Google" id="ProtNLM"/>
    </source>
</evidence>
<feature type="transmembrane region" description="Helical" evidence="1">
    <location>
        <begin position="20"/>
        <end position="45"/>
    </location>
</feature>
<dbReference type="AlphaFoldDB" id="A0A0V0QXS0"/>
<sequence>MSIIIHHIFLRRFQTRFTKIYMVIKSTPIFYHIIIKLCQIGILIFPTIVTQLCFTCYIVFLFIALGQKWTAVFIIFIIIMNQLILSKISYLFLSVIFRIFIYLTQIILGIQSCLNITLNQITASFIFVNPIDIIVI</sequence>
<protein>
    <recommendedName>
        <fullName evidence="4">Transmembrane protein</fullName>
    </recommendedName>
</protein>
<keyword evidence="1" id="KW-0812">Transmembrane</keyword>
<keyword evidence="1" id="KW-0472">Membrane</keyword>
<reference evidence="2 3" key="1">
    <citation type="journal article" date="2015" name="Sci. Rep.">
        <title>Genome of the facultative scuticociliatosis pathogen Pseudocohnilembus persalinus provides insight into its virulence through horizontal gene transfer.</title>
        <authorList>
            <person name="Xiong J."/>
            <person name="Wang G."/>
            <person name="Cheng J."/>
            <person name="Tian M."/>
            <person name="Pan X."/>
            <person name="Warren A."/>
            <person name="Jiang C."/>
            <person name="Yuan D."/>
            <person name="Miao W."/>
        </authorList>
    </citation>
    <scope>NUCLEOTIDE SEQUENCE [LARGE SCALE GENOMIC DNA]</scope>
    <source>
        <strain evidence="2">36N120E</strain>
    </source>
</reference>
<keyword evidence="1" id="KW-1133">Transmembrane helix</keyword>
<feature type="transmembrane region" description="Helical" evidence="1">
    <location>
        <begin position="90"/>
        <end position="110"/>
    </location>
</feature>
<name>A0A0V0QXS0_PSEPJ</name>
<dbReference type="Proteomes" id="UP000054937">
    <property type="component" value="Unassembled WGS sequence"/>
</dbReference>
<comment type="caution">
    <text evidence="2">The sequence shown here is derived from an EMBL/GenBank/DDBJ whole genome shotgun (WGS) entry which is preliminary data.</text>
</comment>
<accession>A0A0V0QXS0</accession>
<gene>
    <name evidence="2" type="ORF">PPERSA_11503</name>
</gene>
<proteinExistence type="predicted"/>
<evidence type="ECO:0000313" key="2">
    <source>
        <dbReference type="EMBL" id="KRX06858.1"/>
    </source>
</evidence>
<organism evidence="2 3">
    <name type="scientific">Pseudocohnilembus persalinus</name>
    <name type="common">Ciliate</name>
    <dbReference type="NCBI Taxonomy" id="266149"/>
    <lineage>
        <taxon>Eukaryota</taxon>
        <taxon>Sar</taxon>
        <taxon>Alveolata</taxon>
        <taxon>Ciliophora</taxon>
        <taxon>Intramacronucleata</taxon>
        <taxon>Oligohymenophorea</taxon>
        <taxon>Scuticociliatia</taxon>
        <taxon>Philasterida</taxon>
        <taxon>Pseudocohnilembidae</taxon>
        <taxon>Pseudocohnilembus</taxon>
    </lineage>
</organism>